<keyword evidence="1" id="KW-1071">Ligand-gated ion channel</keyword>
<feature type="transmembrane region" description="Helical" evidence="4">
    <location>
        <begin position="66"/>
        <end position="87"/>
    </location>
</feature>
<feature type="transmembrane region" description="Helical" evidence="4">
    <location>
        <begin position="176"/>
        <end position="194"/>
    </location>
</feature>
<dbReference type="Gene3D" id="2.60.120.10">
    <property type="entry name" value="Jelly Rolls"/>
    <property type="match status" value="1"/>
</dbReference>
<proteinExistence type="predicted"/>
<dbReference type="PANTHER" id="PTHR45651:SF68">
    <property type="entry name" value="ION TRANSPORT DOMAIN-CONTAINING PROTEIN"/>
    <property type="match status" value="1"/>
</dbReference>
<feature type="coiled-coil region" evidence="3">
    <location>
        <begin position="357"/>
        <end position="384"/>
    </location>
</feature>
<keyword evidence="1" id="KW-0406">Ion transport</keyword>
<dbReference type="PROSITE" id="PS50042">
    <property type="entry name" value="CNMP_BINDING_3"/>
    <property type="match status" value="1"/>
</dbReference>
<protein>
    <submittedName>
        <fullName evidence="7">Cyclic nucleotide-gated ion channel 1-like</fullName>
    </submittedName>
</protein>
<name>A0ABM1LLB6_PRUMU</name>
<evidence type="ECO:0000256" key="1">
    <source>
        <dbReference type="ARBA" id="ARBA00023286"/>
    </source>
</evidence>
<evidence type="ECO:0000256" key="3">
    <source>
        <dbReference type="SAM" id="Coils"/>
    </source>
</evidence>
<organism evidence="6 7">
    <name type="scientific">Prunus mume</name>
    <name type="common">Japanese apricot</name>
    <name type="synonym">Armeniaca mume</name>
    <dbReference type="NCBI Taxonomy" id="102107"/>
    <lineage>
        <taxon>Eukaryota</taxon>
        <taxon>Viridiplantae</taxon>
        <taxon>Streptophyta</taxon>
        <taxon>Embryophyta</taxon>
        <taxon>Tracheophyta</taxon>
        <taxon>Spermatophyta</taxon>
        <taxon>Magnoliopsida</taxon>
        <taxon>eudicotyledons</taxon>
        <taxon>Gunneridae</taxon>
        <taxon>Pentapetalae</taxon>
        <taxon>rosids</taxon>
        <taxon>fabids</taxon>
        <taxon>Rosales</taxon>
        <taxon>Rosaceae</taxon>
        <taxon>Amygdaloideae</taxon>
        <taxon>Amygdaleae</taxon>
        <taxon>Prunus</taxon>
    </lineage>
</organism>
<dbReference type="PANTHER" id="PTHR45651">
    <property type="entry name" value="CYCLIC NUCLEOTIDE-GATED ION CHANNEL 15-RELATED-RELATED"/>
    <property type="match status" value="1"/>
</dbReference>
<dbReference type="InterPro" id="IPR018490">
    <property type="entry name" value="cNMP-bd_dom_sf"/>
</dbReference>
<sequence length="586" mass="67626">MERLRSYNNWWEMEDGEYTRPPSEHWSFDTEDHPDVGFYEGLDGHASRKKETLGRMFFSPLTRKRIFLLSCVAVSIDPLFFYIPIINDEKKCLAIDKNLRTAALCLRALLDAVFALHTMSSGFRLYPYKELYFVDVLLYSFRSILVAVFLMLPIPQLAISVFFFKSGGSGYFGQRLTVSIFLFLCYAARLVLIYMLSQELKYNTGLWVRASVNFFFYMVASNILGGFWYFFSIQREISCWQMQSCKNSLGCGATYYCGDSTSRDITFLNELCPINPQNITVFNFGIFLEAIQSGSTRSMHFPTKFFYGVWWGVRNLSNFGTNLETSGYVWETCFAVVISIAGLLLFLCLIGSVQIYMEQAKTKSLEAEEKLKELNTKILQCKKMIRKWISDIAEGDNALEKNIWQQINENKLVEHRDAVKVDVNYMFSILHYYGRNLLKRHFCMEILKKVGGLRDMGEEMLKIICNKMKLRTFEENTLVVEAAHPLERMMIIIEGSLRMYQTTSDAAAAPPPQTVFEEGDIVGHELVSWAASIRNFKDPPTSNTYVKCLSKVTAFVLTSEDLRKLLSSKRIMFGTRAEPEVFQWMR</sequence>
<evidence type="ECO:0000313" key="6">
    <source>
        <dbReference type="Proteomes" id="UP000694861"/>
    </source>
</evidence>
<feature type="domain" description="Cyclic nucleotide-binding" evidence="5">
    <location>
        <begin position="452"/>
        <end position="566"/>
    </location>
</feature>
<dbReference type="GeneID" id="103325463"/>
<keyword evidence="3" id="KW-0175">Coiled coil</keyword>
<evidence type="ECO:0000259" key="5">
    <source>
        <dbReference type="PROSITE" id="PS50042"/>
    </source>
</evidence>
<dbReference type="Proteomes" id="UP000694861">
    <property type="component" value="Linkage group LG3"/>
</dbReference>
<keyword evidence="1" id="KW-0813">Transport</keyword>
<keyword evidence="4" id="KW-1133">Transmembrane helix</keyword>
<keyword evidence="6" id="KW-1185">Reference proteome</keyword>
<reference evidence="6" key="1">
    <citation type="journal article" date="2012" name="Nat. Commun.">
        <title>The genome of Prunus mume.</title>
        <authorList>
            <person name="Zhang Q."/>
            <person name="Chen W."/>
            <person name="Sun L."/>
            <person name="Zhao F."/>
            <person name="Huang B."/>
            <person name="Yang W."/>
            <person name="Tao Y."/>
            <person name="Wang J."/>
            <person name="Yuan Z."/>
            <person name="Fan G."/>
            <person name="Xing Z."/>
            <person name="Han C."/>
            <person name="Pan H."/>
            <person name="Zhong X."/>
            <person name="Shi W."/>
            <person name="Liang X."/>
            <person name="Du D."/>
            <person name="Sun F."/>
            <person name="Xu Z."/>
            <person name="Hao R."/>
            <person name="Lv T."/>
            <person name="Lv Y."/>
            <person name="Zheng Z."/>
            <person name="Sun M."/>
            <person name="Luo L."/>
            <person name="Cai M."/>
            <person name="Gao Y."/>
            <person name="Wang J."/>
            <person name="Yin Y."/>
            <person name="Xu X."/>
            <person name="Cheng T."/>
            <person name="Wang J."/>
        </authorList>
    </citation>
    <scope>NUCLEOTIDE SEQUENCE [LARGE SCALE GENOMIC DNA]</scope>
</reference>
<dbReference type="InterPro" id="IPR014710">
    <property type="entry name" value="RmlC-like_jellyroll"/>
</dbReference>
<keyword evidence="2" id="KW-0407">Ion channel</keyword>
<feature type="transmembrane region" description="Helical" evidence="4">
    <location>
        <begin position="139"/>
        <end position="164"/>
    </location>
</feature>
<evidence type="ECO:0000256" key="2">
    <source>
        <dbReference type="ARBA" id="ARBA00023303"/>
    </source>
</evidence>
<gene>
    <name evidence="7" type="primary">LOC103325463</name>
</gene>
<keyword evidence="4" id="KW-0812">Transmembrane</keyword>
<accession>A0ABM1LLB6</accession>
<dbReference type="InterPro" id="IPR000595">
    <property type="entry name" value="cNMP-bd_dom"/>
</dbReference>
<dbReference type="CDD" id="cd00038">
    <property type="entry name" value="CAP_ED"/>
    <property type="match status" value="1"/>
</dbReference>
<dbReference type="RefSeq" id="XP_016648193.1">
    <property type="nucleotide sequence ID" value="XM_016792707.1"/>
</dbReference>
<dbReference type="SUPFAM" id="SSF81324">
    <property type="entry name" value="Voltage-gated potassium channels"/>
    <property type="match status" value="1"/>
</dbReference>
<keyword evidence="4" id="KW-0472">Membrane</keyword>
<feature type="transmembrane region" description="Helical" evidence="4">
    <location>
        <begin position="214"/>
        <end position="231"/>
    </location>
</feature>
<evidence type="ECO:0000256" key="4">
    <source>
        <dbReference type="SAM" id="Phobius"/>
    </source>
</evidence>
<feature type="transmembrane region" description="Helical" evidence="4">
    <location>
        <begin position="333"/>
        <end position="357"/>
    </location>
</feature>
<evidence type="ECO:0000313" key="7">
    <source>
        <dbReference type="RefSeq" id="XP_016648193.1"/>
    </source>
</evidence>
<feature type="transmembrane region" description="Helical" evidence="4">
    <location>
        <begin position="99"/>
        <end position="119"/>
    </location>
</feature>
<dbReference type="SUPFAM" id="SSF51206">
    <property type="entry name" value="cAMP-binding domain-like"/>
    <property type="match status" value="1"/>
</dbReference>
<reference evidence="7" key="2">
    <citation type="submission" date="2025-08" db="UniProtKB">
        <authorList>
            <consortium name="RefSeq"/>
        </authorList>
    </citation>
    <scope>IDENTIFICATION</scope>
</reference>